<name>A0A0F9IFW5_9ZZZZ</name>
<accession>A0A0F9IFW5</accession>
<dbReference type="AlphaFoldDB" id="A0A0F9IFW5"/>
<comment type="caution">
    <text evidence="1">The sequence shown here is derived from an EMBL/GenBank/DDBJ whole genome shotgun (WGS) entry which is preliminary data.</text>
</comment>
<protein>
    <submittedName>
        <fullName evidence="1">Uncharacterized protein</fullName>
    </submittedName>
</protein>
<proteinExistence type="predicted"/>
<dbReference type="EMBL" id="LAZR01021161">
    <property type="protein sequence ID" value="KKL86272.1"/>
    <property type="molecule type" value="Genomic_DNA"/>
</dbReference>
<sequence length="76" mass="8550">MPKFTTEKLKPPIFVRMQDGHEGQVDIWLEEPNGRCHPLITINNDGTLRLPRFNTVVAKQVGLKLTGDARPVISIT</sequence>
<reference evidence="1" key="1">
    <citation type="journal article" date="2015" name="Nature">
        <title>Complex archaea that bridge the gap between prokaryotes and eukaryotes.</title>
        <authorList>
            <person name="Spang A."/>
            <person name="Saw J.H."/>
            <person name="Jorgensen S.L."/>
            <person name="Zaremba-Niedzwiedzka K."/>
            <person name="Martijn J."/>
            <person name="Lind A.E."/>
            <person name="van Eijk R."/>
            <person name="Schleper C."/>
            <person name="Guy L."/>
            <person name="Ettema T.J."/>
        </authorList>
    </citation>
    <scope>NUCLEOTIDE SEQUENCE</scope>
</reference>
<evidence type="ECO:0000313" key="1">
    <source>
        <dbReference type="EMBL" id="KKL86272.1"/>
    </source>
</evidence>
<gene>
    <name evidence="1" type="ORF">LCGC14_1946360</name>
</gene>
<organism evidence="1">
    <name type="scientific">marine sediment metagenome</name>
    <dbReference type="NCBI Taxonomy" id="412755"/>
    <lineage>
        <taxon>unclassified sequences</taxon>
        <taxon>metagenomes</taxon>
        <taxon>ecological metagenomes</taxon>
    </lineage>
</organism>